<evidence type="ECO:0000313" key="6">
    <source>
        <dbReference type="Proteomes" id="UP001160483"/>
    </source>
</evidence>
<dbReference type="InterPro" id="IPR051681">
    <property type="entry name" value="Ser/Thr_Kinases-Pseudokinases"/>
</dbReference>
<dbReference type="Pfam" id="PF00069">
    <property type="entry name" value="Pkinase"/>
    <property type="match status" value="1"/>
</dbReference>
<proteinExistence type="predicted"/>
<dbReference type="CDD" id="cd13999">
    <property type="entry name" value="STKc_MAP3K-like"/>
    <property type="match status" value="1"/>
</dbReference>
<feature type="domain" description="Protein kinase" evidence="4">
    <location>
        <begin position="481"/>
        <end position="767"/>
    </location>
</feature>
<dbReference type="Proteomes" id="UP001160483">
    <property type="component" value="Unassembled WGS sequence"/>
</dbReference>
<evidence type="ECO:0000313" key="5">
    <source>
        <dbReference type="EMBL" id="CAH0475955.1"/>
    </source>
</evidence>
<dbReference type="PROSITE" id="PS50011">
    <property type="entry name" value="PROTEIN_KINASE_DOM"/>
    <property type="match status" value="1"/>
</dbReference>
<dbReference type="InterPro" id="IPR000719">
    <property type="entry name" value="Prot_kinase_dom"/>
</dbReference>
<evidence type="ECO:0000256" key="3">
    <source>
        <dbReference type="SAM" id="Phobius"/>
    </source>
</evidence>
<reference evidence="5" key="1">
    <citation type="submission" date="2021-11" db="EMBL/GenBank/DDBJ databases">
        <authorList>
            <person name="Islam A."/>
            <person name="Islam S."/>
            <person name="Flora M.S."/>
            <person name="Rahman M."/>
            <person name="Ziaur R.M."/>
            <person name="Epstein J.H."/>
            <person name="Hassan M."/>
            <person name="Klassen M."/>
            <person name="Woodard K."/>
            <person name="Webb A."/>
            <person name="Webby R.J."/>
            <person name="El Zowalaty M.E."/>
        </authorList>
    </citation>
    <scope>NUCLEOTIDE SEQUENCE</scope>
    <source>
        <strain evidence="5">Pbs3</strain>
    </source>
</reference>
<evidence type="ECO:0000256" key="1">
    <source>
        <dbReference type="ARBA" id="ARBA00022614"/>
    </source>
</evidence>
<comment type="caution">
    <text evidence="5">The sequence shown here is derived from an EMBL/GenBank/DDBJ whole genome shotgun (WGS) entry which is preliminary data.</text>
</comment>
<dbReference type="SUPFAM" id="SSF52058">
    <property type="entry name" value="L domain-like"/>
    <property type="match status" value="1"/>
</dbReference>
<dbReference type="InterPro" id="IPR032675">
    <property type="entry name" value="LRR_dom_sf"/>
</dbReference>
<dbReference type="InterPro" id="IPR011009">
    <property type="entry name" value="Kinase-like_dom_sf"/>
</dbReference>
<keyword evidence="3" id="KW-0812">Transmembrane</keyword>
<dbReference type="InterPro" id="IPR001611">
    <property type="entry name" value="Leu-rich_rpt"/>
</dbReference>
<dbReference type="SUPFAM" id="SSF56112">
    <property type="entry name" value="Protein kinase-like (PK-like)"/>
    <property type="match status" value="1"/>
</dbReference>
<dbReference type="PANTHER" id="PTHR44329">
    <property type="entry name" value="SERINE/THREONINE-PROTEIN KINASE TNNI3K-RELATED"/>
    <property type="match status" value="1"/>
</dbReference>
<dbReference type="SMART" id="SM00220">
    <property type="entry name" value="S_TKc"/>
    <property type="match status" value="1"/>
</dbReference>
<dbReference type="Gene3D" id="3.30.200.20">
    <property type="entry name" value="Phosphorylase Kinase, domain 1"/>
    <property type="match status" value="1"/>
</dbReference>
<name>A0AAU9KRH9_9STRA</name>
<dbReference type="Gene3D" id="3.80.10.10">
    <property type="entry name" value="Ribonuclease Inhibitor"/>
    <property type="match status" value="1"/>
</dbReference>
<evidence type="ECO:0000259" key="4">
    <source>
        <dbReference type="PROSITE" id="PS50011"/>
    </source>
</evidence>
<protein>
    <recommendedName>
        <fullName evidence="4">Protein kinase domain-containing protein</fullName>
    </recommendedName>
</protein>
<gene>
    <name evidence="5" type="ORF">PBS003_LOCUS2764</name>
</gene>
<dbReference type="GO" id="GO:0004674">
    <property type="term" value="F:protein serine/threonine kinase activity"/>
    <property type="evidence" value="ECO:0007669"/>
    <property type="project" value="TreeGrafter"/>
</dbReference>
<dbReference type="GO" id="GO:0005524">
    <property type="term" value="F:ATP binding"/>
    <property type="evidence" value="ECO:0007669"/>
    <property type="project" value="InterPro"/>
</dbReference>
<dbReference type="Gene3D" id="1.10.510.10">
    <property type="entry name" value="Transferase(Phosphotransferase) domain 1"/>
    <property type="match status" value="1"/>
</dbReference>
<sequence>MGLFHDSVKLEHLRVRVAAQNSEISSIPTGTPTFQTGENIYYSTSSSSYGSTSDEDADDTAAYIARGYASEMDENEQRLTIINDNLLMESVCNGDPVVILKSTNVSTNGACLPAQSRYNLSCSCLLGFANKTSWDFHIRAPEQDAVSPFPTTLSSGNIVQVNSLMLLDVPSTLLTLKIQGESSNLVPVRLKKATDGDSSLSIVRSQEVSALTKVDLYNLDLADVPIEFGFVPTTVSSLLMRRCNLSSLNQPFLESFTALEYLNLASNRISSIYTRLPGSAEALNAMTIINLANNSFTEFPIHLLQFPNLQKLDLSGNAITNLTVTSDELSTISQLLVFRIDAQRGSNSRKSDCKGGEWQEVHSTNFCVVNASSSSPTSETMATQGSEDNTTNWTAFMLVAAFGGCLVGFLLFFLAIRMARYQQERHNKLGAASPGVADIQTPGAMETTASQAVYNSLHPTLHAGILNDPLIMSFRLNYKDVKVGRCISKGGFGLVYTGTYKRRRVAIKRIMREKCEKLSQIRMFVREITLMGSLKHERIVEFIGVAWDSLRNLSAVTEYMERGDLRDVLHTLKNEGSEVDDGLTWHGLKLTIALHIAEGLAYMHSLNPKVIHRDLKSKNVLLNDEFHAKLSDFGVSRERQVANVEGVPEKFMTPGVGTSFWIAPEVLLGKDYDEHADIFSFGVVLSELDTDDYPYWNSGTIPGHGNPGDRRSQEQKILEKVALGSLRPTFYNDCPPGVLSLAASCLEGKPENRPSASEVVLTIQELIREMHFDNPDSEPEPDEIVTAGFLSNEYA</sequence>
<dbReference type="InterPro" id="IPR008271">
    <property type="entry name" value="Ser/Thr_kinase_AS"/>
</dbReference>
<dbReference type="PROSITE" id="PS51450">
    <property type="entry name" value="LRR"/>
    <property type="match status" value="1"/>
</dbReference>
<keyword evidence="3" id="KW-1133">Transmembrane helix</keyword>
<organism evidence="5 6">
    <name type="scientific">Peronospora belbahrii</name>
    <dbReference type="NCBI Taxonomy" id="622444"/>
    <lineage>
        <taxon>Eukaryota</taxon>
        <taxon>Sar</taxon>
        <taxon>Stramenopiles</taxon>
        <taxon>Oomycota</taxon>
        <taxon>Peronosporomycetes</taxon>
        <taxon>Peronosporales</taxon>
        <taxon>Peronosporaceae</taxon>
        <taxon>Peronospora</taxon>
    </lineage>
</organism>
<accession>A0AAU9KRH9</accession>
<keyword evidence="3" id="KW-0472">Membrane</keyword>
<keyword evidence="1" id="KW-0433">Leucine-rich repeat</keyword>
<evidence type="ECO:0000256" key="2">
    <source>
        <dbReference type="ARBA" id="ARBA00022737"/>
    </source>
</evidence>
<feature type="transmembrane region" description="Helical" evidence="3">
    <location>
        <begin position="393"/>
        <end position="416"/>
    </location>
</feature>
<keyword evidence="2" id="KW-0677">Repeat</keyword>
<dbReference type="PANTHER" id="PTHR44329:SF214">
    <property type="entry name" value="PROTEIN KINASE DOMAIN-CONTAINING PROTEIN"/>
    <property type="match status" value="1"/>
</dbReference>
<dbReference type="EMBL" id="CAKKTJ010000131">
    <property type="protein sequence ID" value="CAH0475955.1"/>
    <property type="molecule type" value="Genomic_DNA"/>
</dbReference>
<dbReference type="AlphaFoldDB" id="A0AAU9KRH9"/>
<dbReference type="PROSITE" id="PS00108">
    <property type="entry name" value="PROTEIN_KINASE_ST"/>
    <property type="match status" value="1"/>
</dbReference>